<proteinExistence type="inferred from homology"/>
<evidence type="ECO:0000256" key="2">
    <source>
        <dbReference type="ARBA" id="ARBA00023121"/>
    </source>
</evidence>
<dbReference type="InterPro" id="IPR000582">
    <property type="entry name" value="Acyl-CoA-binding_protein"/>
</dbReference>
<organism evidence="4 5">
    <name type="scientific">Sphaeramia orbicularis</name>
    <name type="common">orbiculate cardinalfish</name>
    <dbReference type="NCBI Taxonomy" id="375764"/>
    <lineage>
        <taxon>Eukaryota</taxon>
        <taxon>Metazoa</taxon>
        <taxon>Chordata</taxon>
        <taxon>Craniata</taxon>
        <taxon>Vertebrata</taxon>
        <taxon>Euteleostomi</taxon>
        <taxon>Actinopterygii</taxon>
        <taxon>Neopterygii</taxon>
        <taxon>Teleostei</taxon>
        <taxon>Neoteleostei</taxon>
        <taxon>Acanthomorphata</taxon>
        <taxon>Gobiaria</taxon>
        <taxon>Kurtiformes</taxon>
        <taxon>Apogonoidei</taxon>
        <taxon>Apogonidae</taxon>
        <taxon>Apogoninae</taxon>
        <taxon>Sphaeramia</taxon>
    </lineage>
</organism>
<dbReference type="PANTHER" id="PTHR23310:SF62">
    <property type="entry name" value="ACYL-COA BINDING PROTEIN 1, ISOFORM A"/>
    <property type="match status" value="1"/>
</dbReference>
<keyword evidence="2" id="KW-0446">Lipid-binding</keyword>
<dbReference type="Proteomes" id="UP000472271">
    <property type="component" value="Chromosome 2"/>
</dbReference>
<evidence type="ECO:0000313" key="4">
    <source>
        <dbReference type="Ensembl" id="ENSSORP00005001139.1"/>
    </source>
</evidence>
<dbReference type="AlphaFoldDB" id="A0A672YAB1"/>
<dbReference type="Gene3D" id="1.20.80.10">
    <property type="match status" value="1"/>
</dbReference>
<dbReference type="GO" id="GO:0006631">
    <property type="term" value="P:fatty acid metabolic process"/>
    <property type="evidence" value="ECO:0007669"/>
    <property type="project" value="TreeGrafter"/>
</dbReference>
<dbReference type="PANTHER" id="PTHR23310">
    <property type="entry name" value="ACYL-COA-BINDING PROTEIN, ACBP"/>
    <property type="match status" value="1"/>
</dbReference>
<evidence type="ECO:0000256" key="1">
    <source>
        <dbReference type="ARBA" id="ARBA00005567"/>
    </source>
</evidence>
<dbReference type="Pfam" id="PF00887">
    <property type="entry name" value="ACBP"/>
    <property type="match status" value="1"/>
</dbReference>
<keyword evidence="5" id="KW-1185">Reference proteome</keyword>
<feature type="domain" description="ACB" evidence="3">
    <location>
        <begin position="1"/>
        <end position="86"/>
    </location>
</feature>
<reference evidence="4" key="3">
    <citation type="submission" date="2025-09" db="UniProtKB">
        <authorList>
            <consortium name="Ensembl"/>
        </authorList>
    </citation>
    <scope>IDENTIFICATION</scope>
</reference>
<accession>A0A672YAB1</accession>
<dbReference type="Ensembl" id="ENSSORT00005001173.1">
    <property type="protein sequence ID" value="ENSSORP00005001139.1"/>
    <property type="gene ID" value="ENSSORG00005000684.1"/>
</dbReference>
<dbReference type="InParanoid" id="A0A672YAB1"/>
<dbReference type="OrthoDB" id="346910at2759"/>
<dbReference type="RefSeq" id="XP_030013030.1">
    <property type="nucleotide sequence ID" value="XM_030157170.1"/>
</dbReference>
<reference evidence="4" key="1">
    <citation type="submission" date="2019-06" db="EMBL/GenBank/DDBJ databases">
        <authorList>
            <consortium name="Wellcome Sanger Institute Data Sharing"/>
        </authorList>
    </citation>
    <scope>NUCLEOTIDE SEQUENCE [LARGE SCALE GENOMIC DNA]</scope>
</reference>
<dbReference type="InterPro" id="IPR035984">
    <property type="entry name" value="Acyl-CoA-binding_sf"/>
</dbReference>
<dbReference type="PROSITE" id="PS51228">
    <property type="entry name" value="ACB_2"/>
    <property type="match status" value="1"/>
</dbReference>
<dbReference type="GO" id="GO:0000062">
    <property type="term" value="F:fatty-acyl-CoA binding"/>
    <property type="evidence" value="ECO:0007669"/>
    <property type="project" value="InterPro"/>
</dbReference>
<name>A0A672YAB1_9TELE</name>
<sequence>MTESFQKAAEEAKVLLQKPDKDELSALYGLYKQATVGDVNIDRPGILDFTGRGKWDAWNARKGLSQDEAMVSYIELVEKLKIKYGI</sequence>
<dbReference type="GeneID" id="115435001"/>
<reference evidence="4" key="2">
    <citation type="submission" date="2025-08" db="UniProtKB">
        <authorList>
            <consortium name="Ensembl"/>
        </authorList>
    </citation>
    <scope>IDENTIFICATION</scope>
</reference>
<evidence type="ECO:0000259" key="3">
    <source>
        <dbReference type="PROSITE" id="PS51228"/>
    </source>
</evidence>
<protein>
    <submittedName>
        <fullName evidence="4">Acyl-CoA-binding protein-like</fullName>
    </submittedName>
</protein>
<dbReference type="SUPFAM" id="SSF47027">
    <property type="entry name" value="Acyl-CoA binding protein"/>
    <property type="match status" value="1"/>
</dbReference>
<gene>
    <name evidence="4" type="primary">LOC115435001</name>
</gene>
<dbReference type="InterPro" id="IPR014352">
    <property type="entry name" value="FERM/acyl-CoA-bd_prot_sf"/>
</dbReference>
<comment type="similarity">
    <text evidence="1">Belongs to the ACBP family.</text>
</comment>
<dbReference type="PRINTS" id="PR00689">
    <property type="entry name" value="ACOABINDINGP"/>
</dbReference>
<evidence type="ECO:0000313" key="5">
    <source>
        <dbReference type="Proteomes" id="UP000472271"/>
    </source>
</evidence>